<organism evidence="1 2">
    <name type="scientific">Electrophorus voltai</name>
    <dbReference type="NCBI Taxonomy" id="2609070"/>
    <lineage>
        <taxon>Eukaryota</taxon>
        <taxon>Metazoa</taxon>
        <taxon>Chordata</taxon>
        <taxon>Craniata</taxon>
        <taxon>Vertebrata</taxon>
        <taxon>Euteleostomi</taxon>
        <taxon>Actinopterygii</taxon>
        <taxon>Neopterygii</taxon>
        <taxon>Teleostei</taxon>
        <taxon>Ostariophysi</taxon>
        <taxon>Gymnotiformes</taxon>
        <taxon>Gymnotoidei</taxon>
        <taxon>Gymnotidae</taxon>
        <taxon>Electrophorus</taxon>
    </lineage>
</organism>
<sequence>HSKENKNGCRGHHIAEKGGQCLEAALQTPRSSMLLESMCMCTPRPCESAHGFHCGKSTCKELQTGSTALSPWAKNHMDETSKAHAHEKGKCQQNTIMHSTAWLPTKASPIAESASEEIVCSELISLSLCLNQGRKQMPVSAAPNVLTTCAQLRNRGSACGKSRSRSLNCSPHREEAAKTWEL</sequence>
<protein>
    <submittedName>
        <fullName evidence="1">Uncharacterized protein</fullName>
    </submittedName>
</protein>
<evidence type="ECO:0000313" key="1">
    <source>
        <dbReference type="EMBL" id="KAK1787797.1"/>
    </source>
</evidence>
<proteinExistence type="predicted"/>
<dbReference type="Proteomes" id="UP001239994">
    <property type="component" value="Unassembled WGS sequence"/>
</dbReference>
<gene>
    <name evidence="1" type="ORF">P4O66_016288</name>
</gene>
<feature type="non-terminal residue" evidence="1">
    <location>
        <position position="1"/>
    </location>
</feature>
<keyword evidence="2" id="KW-1185">Reference proteome</keyword>
<name>A0AAD8YV04_9TELE</name>
<accession>A0AAD8YV04</accession>
<dbReference type="EMBL" id="JAROKS010000023">
    <property type="protein sequence ID" value="KAK1787797.1"/>
    <property type="molecule type" value="Genomic_DNA"/>
</dbReference>
<dbReference type="AlphaFoldDB" id="A0AAD8YV04"/>
<feature type="non-terminal residue" evidence="1">
    <location>
        <position position="182"/>
    </location>
</feature>
<reference evidence="1" key="1">
    <citation type="submission" date="2023-03" db="EMBL/GenBank/DDBJ databases">
        <title>Electrophorus voltai genome.</title>
        <authorList>
            <person name="Bian C."/>
        </authorList>
    </citation>
    <scope>NUCLEOTIDE SEQUENCE</scope>
    <source>
        <strain evidence="1">CB-2022</strain>
        <tissue evidence="1">Muscle</tissue>
    </source>
</reference>
<comment type="caution">
    <text evidence="1">The sequence shown here is derived from an EMBL/GenBank/DDBJ whole genome shotgun (WGS) entry which is preliminary data.</text>
</comment>
<evidence type="ECO:0000313" key="2">
    <source>
        <dbReference type="Proteomes" id="UP001239994"/>
    </source>
</evidence>